<dbReference type="AlphaFoldDB" id="A0AAJ0CIT0"/>
<reference evidence="2" key="1">
    <citation type="submission" date="2023-06" db="EMBL/GenBank/DDBJ databases">
        <title>Conoideocrella luteorostrata (Hypocreales: Clavicipitaceae), a potential biocontrol fungus for elongate hemlock scale in United States Christmas tree production areas.</title>
        <authorList>
            <person name="Barrett H."/>
            <person name="Lovett B."/>
            <person name="Macias A.M."/>
            <person name="Stajich J.E."/>
            <person name="Kasson M.T."/>
        </authorList>
    </citation>
    <scope>NUCLEOTIDE SEQUENCE</scope>
    <source>
        <strain evidence="2">ARSEF 14590</strain>
    </source>
</reference>
<sequence>MSSFYPTPPNSPLAAKRPHRVETIGKCNGYDSPPATDASVSGFPTNLRNGTPDSSVSRGSLSSQIDPSMLKSLLHPNEGECGCPKKSDKQPCKRSAAITEQSVNSLVASIATLDPSSPKLVDELQSLAEQVHCWQHDHGEYVDSRVEQWVAAFSAIEIDTQPVLSFERQIKMALRPCTTKCTGKKKNGEPCTKKVGGQKMQNCTKTIDEITQLAMTGDIAYLLEVLERNMFCAHHNTQALKYTESWTSKIKEICRTHQVQPYGNTLEDCNARIYCRGCRKQHIEWFVVEKWSKWMDSRPYQREKGTHGPELVLKAEETISALLKDLSL</sequence>
<evidence type="ECO:0000256" key="1">
    <source>
        <dbReference type="SAM" id="MobiDB-lite"/>
    </source>
</evidence>
<feature type="compositionally biased region" description="Polar residues" evidence="1">
    <location>
        <begin position="38"/>
        <end position="63"/>
    </location>
</feature>
<organism evidence="2 3">
    <name type="scientific">Conoideocrella luteorostrata</name>
    <dbReference type="NCBI Taxonomy" id="1105319"/>
    <lineage>
        <taxon>Eukaryota</taxon>
        <taxon>Fungi</taxon>
        <taxon>Dikarya</taxon>
        <taxon>Ascomycota</taxon>
        <taxon>Pezizomycotina</taxon>
        <taxon>Sordariomycetes</taxon>
        <taxon>Hypocreomycetidae</taxon>
        <taxon>Hypocreales</taxon>
        <taxon>Clavicipitaceae</taxon>
        <taxon>Conoideocrella</taxon>
    </lineage>
</organism>
<evidence type="ECO:0000313" key="2">
    <source>
        <dbReference type="EMBL" id="KAK2593828.1"/>
    </source>
</evidence>
<feature type="region of interest" description="Disordered" evidence="1">
    <location>
        <begin position="1"/>
        <end position="63"/>
    </location>
</feature>
<accession>A0AAJ0CIT0</accession>
<feature type="compositionally biased region" description="Pro residues" evidence="1">
    <location>
        <begin position="1"/>
        <end position="11"/>
    </location>
</feature>
<proteinExistence type="predicted"/>
<name>A0AAJ0CIT0_9HYPO</name>
<dbReference type="Proteomes" id="UP001251528">
    <property type="component" value="Unassembled WGS sequence"/>
</dbReference>
<gene>
    <name evidence="2" type="ORF">QQS21_008486</name>
</gene>
<comment type="caution">
    <text evidence="2">The sequence shown here is derived from an EMBL/GenBank/DDBJ whole genome shotgun (WGS) entry which is preliminary data.</text>
</comment>
<keyword evidence="3" id="KW-1185">Reference proteome</keyword>
<protein>
    <submittedName>
        <fullName evidence="2">Uncharacterized protein</fullName>
    </submittedName>
</protein>
<dbReference type="EMBL" id="JASWJB010000194">
    <property type="protein sequence ID" value="KAK2593828.1"/>
    <property type="molecule type" value="Genomic_DNA"/>
</dbReference>
<evidence type="ECO:0000313" key="3">
    <source>
        <dbReference type="Proteomes" id="UP001251528"/>
    </source>
</evidence>